<keyword evidence="3" id="KW-1185">Reference proteome</keyword>
<accession>A0A0A2M9H9</accession>
<organism evidence="2 3">
    <name type="scientific">Flavobacterium rivuli WB 3.3-2 = DSM 21788</name>
    <dbReference type="NCBI Taxonomy" id="1121895"/>
    <lineage>
        <taxon>Bacteria</taxon>
        <taxon>Pseudomonadati</taxon>
        <taxon>Bacteroidota</taxon>
        <taxon>Flavobacteriia</taxon>
        <taxon>Flavobacteriales</taxon>
        <taxon>Flavobacteriaceae</taxon>
        <taxon>Flavobacterium</taxon>
    </lineage>
</organism>
<keyword evidence="1" id="KW-1133">Transmembrane helix</keyword>
<name>A0A0A2M9H9_9FLAO</name>
<evidence type="ECO:0000313" key="3">
    <source>
        <dbReference type="Proteomes" id="UP000030152"/>
    </source>
</evidence>
<dbReference type="eggNOG" id="ENOG50334US">
    <property type="taxonomic scope" value="Bacteria"/>
</dbReference>
<proteinExistence type="predicted"/>
<dbReference type="STRING" id="1121895.GCA_000378485_01124"/>
<dbReference type="AlphaFoldDB" id="A0A0A2M9H9"/>
<keyword evidence="1" id="KW-0812">Transmembrane</keyword>
<keyword evidence="1" id="KW-0472">Membrane</keyword>
<protein>
    <submittedName>
        <fullName evidence="2">Uncharacterized protein</fullName>
    </submittedName>
</protein>
<sequence length="1051" mass="114058">MAEEKIILANLDVRTNELLAKTEEVKTSIESLRVKQKELTDSGEQNSAQFIRNAVEIKRLGAEYKRNETLIQAQVSAGGKLESQQEAIKRSVEQLNVTENDYRANNTKLLKLRKELVIGSEGYEKALEDINKKLDSNNAFIKENVSGYEKQKIGIGSYKESIKEALSESGLLGKSMQSLTGGSESVAIGFEYGKKAADNIKNAFSEYKESVEAVKAAQENYAILQQIVTEKTEAASAAQEVATAIGFRYNQGLVAETELQAAATAATVANTEATEAQAAATAAGIVVTNASSTSLKLLKIALISTGIGAIVVVLGSLIAFLATTQEGIDAITSVTRPLQAIFSSLLGVFQNVGKKLSGIFTDPKKALIDFGNLIKDNIVNRFMGMLELFPKIGKAIGLLFSGEFSKAGQVATDAVAKVGLGVDGFTDKVIKGAKATGKFLEDAANKGKEIDRLTKDIERSQIALNKAQVGANDLIDEQLLISKDTSRSLKDRVAASNEIIRVNQEMGDKEAAIIEKKIARLKIEQSLRAVTNEDRQEMIDLEVELDAAQDMGLDAQKEQIRVIAAARKEANAAAETARKKALDDYTNKLKAELVIFKANADAKEKSMLSEMEVAAQVRDKKIEIAKAEFKANKDALALQAAENEAKKEYADASLDIVIRYGQAEMDLYIQQNQSKIKQGELLTDSLISEEAKRLDNIRTMQLKQLELEKKTNDTKIAEKQKNNQALSEADLQYLTAKAQIDREFNEQIKTNSDALEAQTKAKKVTQLEADKQLKLLNAKTEYDQQIINEQTRFDAELATLNEQLKQQDITREQYDNLKTAREKEHADNLKDINQAKENAVVAQYGDTFGKVAEILGKRTAAGKAAAIAEATINAYTGVSQVWASESILPEPFATAQKIVSTAVVLKSALSAVRSIQSTKTPKAEKGALFSIGGNRHSDGGTMFEGADGTRFEAERGELIGVMNRNAARHFMAFNNAFPAGGSTPVTNYLESGGMVSRNIQQGINIKELAYEIGAATAAANAISLPAPVIGIKQIISEGNTAARVMNDSTLI</sequence>
<comment type="caution">
    <text evidence="2">The sequence shown here is derived from an EMBL/GenBank/DDBJ whole genome shotgun (WGS) entry which is preliminary data.</text>
</comment>
<dbReference type="Proteomes" id="UP000030152">
    <property type="component" value="Unassembled WGS sequence"/>
</dbReference>
<gene>
    <name evidence="2" type="ORF">Q765_03270</name>
</gene>
<evidence type="ECO:0000313" key="2">
    <source>
        <dbReference type="EMBL" id="KGO88088.1"/>
    </source>
</evidence>
<evidence type="ECO:0000256" key="1">
    <source>
        <dbReference type="SAM" id="Phobius"/>
    </source>
</evidence>
<reference evidence="2 3" key="1">
    <citation type="submission" date="2013-09" db="EMBL/GenBank/DDBJ databases">
        <authorList>
            <person name="Zeng Z."/>
            <person name="Chen C."/>
        </authorList>
    </citation>
    <scope>NUCLEOTIDE SEQUENCE [LARGE SCALE GENOMIC DNA]</scope>
    <source>
        <strain evidence="2 3">WB 3.3-2</strain>
    </source>
</reference>
<dbReference type="EMBL" id="JRLX01000002">
    <property type="protein sequence ID" value="KGO88088.1"/>
    <property type="molecule type" value="Genomic_DNA"/>
</dbReference>
<dbReference type="RefSeq" id="WP_020212253.1">
    <property type="nucleotide sequence ID" value="NZ_JRLX01000002.1"/>
</dbReference>
<dbReference type="OrthoDB" id="1315743at2"/>
<feature type="transmembrane region" description="Helical" evidence="1">
    <location>
        <begin position="300"/>
        <end position="322"/>
    </location>
</feature>